<accession>A0ABU3K367</accession>
<evidence type="ECO:0008006" key="3">
    <source>
        <dbReference type="Google" id="ProtNLM"/>
    </source>
</evidence>
<comment type="caution">
    <text evidence="1">The sequence shown here is derived from an EMBL/GenBank/DDBJ whole genome shotgun (WGS) entry which is preliminary data.</text>
</comment>
<dbReference type="Proteomes" id="UP001250932">
    <property type="component" value="Unassembled WGS sequence"/>
</dbReference>
<keyword evidence="2" id="KW-1185">Reference proteome</keyword>
<gene>
    <name evidence="1" type="ORF">PPG34_00685</name>
</gene>
<evidence type="ECO:0000313" key="1">
    <source>
        <dbReference type="EMBL" id="MDT7040842.1"/>
    </source>
</evidence>
<proteinExistence type="predicted"/>
<name>A0ABU3K367_9BACT</name>
<sequence>MTSKQLDAALTRTFEAARWADSHGQPTCPKCFDAEDVRVVTQPSRPQVCRGAVPSYHCTCCLRYFASTYDTPLQQTKIPLACWACVVLAGRPGSLYEASQAWGITRKALYAMLRKLEPDHPFIGRWRQALKRAGITAEQCHRHAVKEGA</sequence>
<protein>
    <recommendedName>
        <fullName evidence="3">Transposase</fullName>
    </recommendedName>
</protein>
<dbReference type="RefSeq" id="WP_313831201.1">
    <property type="nucleotide sequence ID" value="NZ_JAQOUE010000001.1"/>
</dbReference>
<organism evidence="1 2">
    <name type="scientific">Candidatus Nitronereus thalassa</name>
    <dbReference type="NCBI Taxonomy" id="3020898"/>
    <lineage>
        <taxon>Bacteria</taxon>
        <taxon>Pseudomonadati</taxon>
        <taxon>Nitrospirota</taxon>
        <taxon>Nitrospiria</taxon>
        <taxon>Nitrospirales</taxon>
        <taxon>Nitrospiraceae</taxon>
        <taxon>Candidatus Nitronereus</taxon>
    </lineage>
</organism>
<reference evidence="1 2" key="1">
    <citation type="journal article" date="2023" name="ISME J.">
        <title>Cultivation and genomic characterization of novel and ubiquitous marine nitrite-oxidizing bacteria from the Nitrospirales.</title>
        <authorList>
            <person name="Mueller A.J."/>
            <person name="Daebeler A."/>
            <person name="Herbold C.W."/>
            <person name="Kirkegaard R.H."/>
            <person name="Daims H."/>
        </authorList>
    </citation>
    <scope>NUCLEOTIDE SEQUENCE [LARGE SCALE GENOMIC DNA]</scope>
    <source>
        <strain evidence="1 2">EB</strain>
    </source>
</reference>
<evidence type="ECO:0000313" key="2">
    <source>
        <dbReference type="Proteomes" id="UP001250932"/>
    </source>
</evidence>
<dbReference type="EMBL" id="JAQOUE010000001">
    <property type="protein sequence ID" value="MDT7040842.1"/>
    <property type="molecule type" value="Genomic_DNA"/>
</dbReference>